<accession>A0A8H7T2R2</accession>
<dbReference type="PANTHER" id="PTHR21310">
    <property type="entry name" value="AMINOGLYCOSIDE PHOSPHOTRANSFERASE-RELATED-RELATED"/>
    <property type="match status" value="1"/>
</dbReference>
<organism evidence="2 3">
    <name type="scientific">Cadophora malorum</name>
    <dbReference type="NCBI Taxonomy" id="108018"/>
    <lineage>
        <taxon>Eukaryota</taxon>
        <taxon>Fungi</taxon>
        <taxon>Dikarya</taxon>
        <taxon>Ascomycota</taxon>
        <taxon>Pezizomycotina</taxon>
        <taxon>Leotiomycetes</taxon>
        <taxon>Helotiales</taxon>
        <taxon>Ploettnerulaceae</taxon>
        <taxon>Cadophora</taxon>
    </lineage>
</organism>
<dbReference type="Proteomes" id="UP000664132">
    <property type="component" value="Unassembled WGS sequence"/>
</dbReference>
<comment type="caution">
    <text evidence="2">The sequence shown here is derived from an EMBL/GenBank/DDBJ whole genome shotgun (WGS) entry which is preliminary data.</text>
</comment>
<evidence type="ECO:0000259" key="1">
    <source>
        <dbReference type="Pfam" id="PF13023"/>
    </source>
</evidence>
<dbReference type="PANTHER" id="PTHR21310:SF37">
    <property type="entry name" value="AMINOGLYCOSIDE PHOSPHOTRANSFERASE DOMAIN-CONTAINING PROTEIN"/>
    <property type="match status" value="1"/>
</dbReference>
<name>A0A8H7T2R2_9HELO</name>
<sequence>MWGASKIARARNAEIQQKWIGKITCFDRSNNRSEVEELVSAYRNNQACRVVGRFQGAFNYCFKLRFDEDGEEWILRFPIEGDTMDPVRKVLREATVMRFVGEKTTIPVPRVIASGMAEGKFLGLGPFIIMEFARGERLDECLFDEEDNLRQHIGDSTWEIIYRQMARIYLQLSAHSFDSIGGLHLDEAGRDPSWSILSRPITLKMNELERLGGVVMKDHPGPFGTTTEYLNYLTEESMLHLRENPNSVNDETEARDAYLSLHALKAMAGHFTSRDDKNVYKLFGDDIHFGNILVDPETFQITAVLDFEFWYIAPAQFLNSPPPWLMLKEPWEWDHNDEEEYKVKLRSYTKIMEEEEEAGGQDHSFSCLMQRYMEDGTFWYNLAVRESFCLPQLMKHCWALKAMQGLEPPSELDSFLNYKMDQLQRCKAGIKMTTNRESGNGGKSQPTDQYSNFQVLTHYRTRSSSSAKAPWTVEGVVAKLPGGIPVGFPSSPVPFFHMLERLKTNKRAGWRRSGIPHGESISDHMYVAHYHVRTSPSILENQYPTLHEDGPVHDMADALVGDITVMNEVTKHEKNRREGTTMDYFTSSLLGKVNEGITGKEINDIWREYEDGETLESKFVQDGG</sequence>
<protein>
    <recommendedName>
        <fullName evidence="1">HD domain-containing protein</fullName>
    </recommendedName>
</protein>
<dbReference type="Pfam" id="PF13023">
    <property type="entry name" value="HD_3"/>
    <property type="match status" value="1"/>
</dbReference>
<dbReference type="Gene3D" id="3.30.200.20">
    <property type="entry name" value="Phosphorylase Kinase, domain 1"/>
    <property type="match status" value="1"/>
</dbReference>
<gene>
    <name evidence="2" type="ORF">IFR04_014472</name>
</gene>
<keyword evidence="3" id="KW-1185">Reference proteome</keyword>
<evidence type="ECO:0000313" key="2">
    <source>
        <dbReference type="EMBL" id="KAG4412404.1"/>
    </source>
</evidence>
<dbReference type="InterPro" id="IPR051678">
    <property type="entry name" value="AGP_Transferase"/>
</dbReference>
<evidence type="ECO:0000313" key="3">
    <source>
        <dbReference type="Proteomes" id="UP000664132"/>
    </source>
</evidence>
<dbReference type="SUPFAM" id="SSF56112">
    <property type="entry name" value="Protein kinase-like (PK-like)"/>
    <property type="match status" value="1"/>
</dbReference>
<dbReference type="InterPro" id="IPR006674">
    <property type="entry name" value="HD_domain"/>
</dbReference>
<feature type="domain" description="HD" evidence="1">
    <location>
        <begin position="500"/>
        <end position="622"/>
    </location>
</feature>
<reference evidence="2" key="1">
    <citation type="submission" date="2021-02" db="EMBL/GenBank/DDBJ databases">
        <title>Genome sequence Cadophora malorum strain M34.</title>
        <authorList>
            <person name="Stefanovic E."/>
            <person name="Vu D."/>
            <person name="Scully C."/>
            <person name="Dijksterhuis J."/>
            <person name="Roader J."/>
            <person name="Houbraken J."/>
        </authorList>
    </citation>
    <scope>NUCLEOTIDE SEQUENCE</scope>
    <source>
        <strain evidence="2">M34</strain>
    </source>
</reference>
<dbReference type="OrthoDB" id="5412996at2759"/>
<dbReference type="AlphaFoldDB" id="A0A8H7T2R2"/>
<proteinExistence type="predicted"/>
<dbReference type="InterPro" id="IPR011009">
    <property type="entry name" value="Kinase-like_dom_sf"/>
</dbReference>
<dbReference type="Gene3D" id="1.10.3210.10">
    <property type="entry name" value="Hypothetical protein af1432"/>
    <property type="match status" value="1"/>
</dbReference>
<dbReference type="SUPFAM" id="SSF109604">
    <property type="entry name" value="HD-domain/PDEase-like"/>
    <property type="match status" value="1"/>
</dbReference>
<dbReference type="EMBL" id="JAFJYH010000381">
    <property type="protein sequence ID" value="KAG4412404.1"/>
    <property type="molecule type" value="Genomic_DNA"/>
</dbReference>